<dbReference type="EMBL" id="CYYV01000011">
    <property type="protein sequence ID" value="CUO59971.1"/>
    <property type="molecule type" value="Genomic_DNA"/>
</dbReference>
<protein>
    <recommendedName>
        <fullName evidence="7">Lipoprotein</fullName>
    </recommendedName>
</protein>
<organism evidence="2 5">
    <name type="scientific">Fusicatenibacter saccharivorans</name>
    <dbReference type="NCBI Taxonomy" id="1150298"/>
    <lineage>
        <taxon>Bacteria</taxon>
        <taxon>Bacillati</taxon>
        <taxon>Bacillota</taxon>
        <taxon>Clostridia</taxon>
        <taxon>Lachnospirales</taxon>
        <taxon>Lachnospiraceae</taxon>
        <taxon>Fusicatenibacter</taxon>
    </lineage>
</organism>
<dbReference type="EMBL" id="JAKNFS010000002">
    <property type="protein sequence ID" value="MCG4764193.1"/>
    <property type="molecule type" value="Genomic_DNA"/>
</dbReference>
<evidence type="ECO:0000313" key="4">
    <source>
        <dbReference type="EMBL" id="NSE16163.1"/>
    </source>
</evidence>
<gene>
    <name evidence="2" type="ORF">ERS852406_02354</name>
    <name evidence="4" type="ORF">G5B05_06995</name>
    <name evidence="3" type="ORF">L0N21_01450</name>
</gene>
<dbReference type="Proteomes" id="UP000768180">
    <property type="component" value="Unassembled WGS sequence"/>
</dbReference>
<evidence type="ECO:0000313" key="2">
    <source>
        <dbReference type="EMBL" id="CUO59971.1"/>
    </source>
</evidence>
<evidence type="ECO:0000313" key="5">
    <source>
        <dbReference type="Proteomes" id="UP000095706"/>
    </source>
</evidence>
<name>A0A174GDE8_9FIRM</name>
<reference evidence="4" key="3">
    <citation type="submission" date="2020-02" db="EMBL/GenBank/DDBJ databases">
        <authorList>
            <person name="Littmann E."/>
            <person name="Sorbara M."/>
        </authorList>
    </citation>
    <scope>NUCLEOTIDE SEQUENCE</scope>
    <source>
        <strain evidence="4">MSK.14.54</strain>
    </source>
</reference>
<keyword evidence="1" id="KW-0732">Signal</keyword>
<feature type="signal peptide" evidence="1">
    <location>
        <begin position="1"/>
        <end position="24"/>
    </location>
</feature>
<evidence type="ECO:0008006" key="7">
    <source>
        <dbReference type="Google" id="ProtNLM"/>
    </source>
</evidence>
<evidence type="ECO:0000313" key="6">
    <source>
        <dbReference type="Proteomes" id="UP000768180"/>
    </source>
</evidence>
<dbReference type="PROSITE" id="PS51257">
    <property type="entry name" value="PROKAR_LIPOPROTEIN"/>
    <property type="match status" value="1"/>
</dbReference>
<evidence type="ECO:0000313" key="3">
    <source>
        <dbReference type="EMBL" id="MCG4764193.1"/>
    </source>
</evidence>
<dbReference type="Proteomes" id="UP000095706">
    <property type="component" value="Unassembled WGS sequence"/>
</dbReference>
<dbReference type="Proteomes" id="UP001199915">
    <property type="component" value="Unassembled WGS sequence"/>
</dbReference>
<reference evidence="4 6" key="2">
    <citation type="journal article" date="2020" name="Cell Host Microbe">
        <title>Functional and Genomic Variation between Human-Derived Isolates of Lachnospiraceae Reveals Inter- and Intra-Species Diversity.</title>
        <authorList>
            <person name="Sorbara M.T."/>
            <person name="Littmann E.R."/>
            <person name="Fontana E."/>
            <person name="Moody T.U."/>
            <person name="Kohout C.E."/>
            <person name="Gjonbalaj M."/>
            <person name="Eaton V."/>
            <person name="Seok R."/>
            <person name="Leiner I.M."/>
            <person name="Pamer E.G."/>
        </authorList>
    </citation>
    <scope>NUCLEOTIDE SEQUENCE [LARGE SCALE GENOMIC DNA]</scope>
    <source>
        <strain evidence="4 6">MSK.14.54</strain>
    </source>
</reference>
<evidence type="ECO:0000256" key="1">
    <source>
        <dbReference type="SAM" id="SignalP"/>
    </source>
</evidence>
<sequence length="221" mass="24890">MRKTTKLFLGFTAGLLLLCGCSAAEEKLGYENADVAKEALASASSVRMRCDLDNVDASGNIYADEKAAAYMKNSGLFDQTWTISISGEEWFHMKIVTDEEINKMTKSATTYAFYDPDNNLLGYAQERVTTPDQMPEAYYIIFLDADLNEKPYYASEDGHTIYTEGGTVIGSAKKEMDWSGSQCNLYVNLEDNGTQVMDFQDKYALLDMMYDEANEYYKDNK</sequence>
<dbReference type="RefSeq" id="WP_055228134.1">
    <property type="nucleotide sequence ID" value="NZ_CABJFB010000006.1"/>
</dbReference>
<accession>A0A174GDE8</accession>
<dbReference type="EMBL" id="JAAITQ010000010">
    <property type="protein sequence ID" value="NSE16163.1"/>
    <property type="molecule type" value="Genomic_DNA"/>
</dbReference>
<proteinExistence type="predicted"/>
<dbReference type="GeneID" id="79857216"/>
<dbReference type="AlphaFoldDB" id="A0A174GDE8"/>
<feature type="chain" id="PRO_5044549884" description="Lipoprotein" evidence="1">
    <location>
        <begin position="25"/>
        <end position="221"/>
    </location>
</feature>
<reference evidence="3" key="4">
    <citation type="submission" date="2022-01" db="EMBL/GenBank/DDBJ databases">
        <title>Collection of gut derived symbiotic bacterial strains cultured from healthy donors.</title>
        <authorList>
            <person name="Lin H."/>
            <person name="Kohout C."/>
            <person name="Waligurski E."/>
            <person name="Pamer E.G."/>
        </authorList>
    </citation>
    <scope>NUCLEOTIDE SEQUENCE</scope>
    <source>
        <strain evidence="3">DFI.5.49</strain>
    </source>
</reference>
<keyword evidence="6" id="KW-1185">Reference proteome</keyword>
<reference evidence="2 5" key="1">
    <citation type="submission" date="2015-09" db="EMBL/GenBank/DDBJ databases">
        <authorList>
            <consortium name="Pathogen Informatics"/>
        </authorList>
    </citation>
    <scope>NUCLEOTIDE SEQUENCE [LARGE SCALE GENOMIC DNA]</scope>
    <source>
        <strain evidence="2 5">2789STDY5608849</strain>
    </source>
</reference>